<gene>
    <name evidence="1" type="ORF">SAMN04488113_10484</name>
</gene>
<accession>A0A1H6RTH1</accession>
<reference evidence="2" key="1">
    <citation type="submission" date="2016-10" db="EMBL/GenBank/DDBJ databases">
        <authorList>
            <person name="Varghese N."/>
            <person name="Submissions S."/>
        </authorList>
    </citation>
    <scope>NUCLEOTIDE SEQUENCE [LARGE SCALE GENOMIC DNA]</scope>
    <source>
        <strain evidence="2">DSM 25751</strain>
    </source>
</reference>
<keyword evidence="2" id="KW-1185">Reference proteome</keyword>
<dbReference type="Proteomes" id="UP000198564">
    <property type="component" value="Unassembled WGS sequence"/>
</dbReference>
<dbReference type="RefSeq" id="WP_091632981.1">
    <property type="nucleotide sequence ID" value="NZ_FNYW01000004.1"/>
</dbReference>
<name>A0A1H6RTH1_9LACT</name>
<dbReference type="OrthoDB" id="9851475at2"/>
<evidence type="ECO:0000313" key="1">
    <source>
        <dbReference type="EMBL" id="SEI59039.1"/>
    </source>
</evidence>
<dbReference type="AlphaFoldDB" id="A0A1H6RTH1"/>
<sequence>MAIKTQEEIEVIEETLQKLMVSVSFLKATGKSFTSDWTAFPADETELQLDYMIQLIQNLNRELKEVQ</sequence>
<dbReference type="STRING" id="1130080.SAMN04488113_10484"/>
<protein>
    <submittedName>
        <fullName evidence="1">Uncharacterized protein</fullName>
    </submittedName>
</protein>
<organism evidence="1 2">
    <name type="scientific">Alkalibacterium gilvum</name>
    <dbReference type="NCBI Taxonomy" id="1130080"/>
    <lineage>
        <taxon>Bacteria</taxon>
        <taxon>Bacillati</taxon>
        <taxon>Bacillota</taxon>
        <taxon>Bacilli</taxon>
        <taxon>Lactobacillales</taxon>
        <taxon>Carnobacteriaceae</taxon>
        <taxon>Alkalibacterium</taxon>
    </lineage>
</organism>
<evidence type="ECO:0000313" key="2">
    <source>
        <dbReference type="Proteomes" id="UP000198564"/>
    </source>
</evidence>
<proteinExistence type="predicted"/>
<dbReference type="EMBL" id="FNYW01000004">
    <property type="protein sequence ID" value="SEI59039.1"/>
    <property type="molecule type" value="Genomic_DNA"/>
</dbReference>